<name>A0ABZ1LNI6_9ACTN</name>
<dbReference type="EC" id="3.2.1.23" evidence="4"/>
<dbReference type="Gene3D" id="3.20.20.80">
    <property type="entry name" value="Glycosidases"/>
    <property type="match status" value="1"/>
</dbReference>
<dbReference type="InterPro" id="IPR017853">
    <property type="entry name" value="GH"/>
</dbReference>
<dbReference type="GO" id="GO:0004565">
    <property type="term" value="F:beta-galactosidase activity"/>
    <property type="evidence" value="ECO:0007669"/>
    <property type="project" value="UniProtKB-EC"/>
</dbReference>
<dbReference type="InterPro" id="IPR013529">
    <property type="entry name" value="Glyco_hydro_42_N"/>
</dbReference>
<evidence type="ECO:0000256" key="2">
    <source>
        <dbReference type="ARBA" id="ARBA00023295"/>
    </source>
</evidence>
<evidence type="ECO:0000259" key="3">
    <source>
        <dbReference type="Pfam" id="PF02449"/>
    </source>
</evidence>
<evidence type="ECO:0000256" key="1">
    <source>
        <dbReference type="ARBA" id="ARBA00022801"/>
    </source>
</evidence>
<dbReference type="Proteomes" id="UP001622594">
    <property type="component" value="Chromosome"/>
</dbReference>
<sequence>MTARWWRRHRGAPAAALVLAVLLLLVGAIGALPREAPEPEPEPYWYGTLQTGPDRAAVEYEHGIRVAHLQLDWDRFEPERGVYDEEYAREVRDTLDVFRAAGLRVEAGLGLNDAPPWLPDAFPSSVFVNQFGEQSTSAPNIVFSEPVREHIAAYVRAVDRLIGLDRFWAVRVGISETGEFAYPNPPETSSRSAEFWAYDRHAQEQSPYPGWRPGESTYHGRPFTREQVARWYDWYAGALAGAVNWQLDLYTSLGYEGALKVLIPGSGFYPSDLRAAVDARLVGSPSLQLVARGVGFFLTLPLVEHRDTVRIVTTALVDGTGAPVDNGCSPADARTDVAAPDDALVRDWSSPRWVVAVARSAGFTRLTGESAGPQISPYRPGVTETAARQMTSCGLEGIMWAFDEQLYDGTPGSSLDDYAETIRRHP</sequence>
<dbReference type="SUPFAM" id="SSF51445">
    <property type="entry name" value="(Trans)glycosidases"/>
    <property type="match status" value="1"/>
</dbReference>
<accession>A0ABZ1LNI6</accession>
<dbReference type="RefSeq" id="WP_327160261.1">
    <property type="nucleotide sequence ID" value="NZ_CP108188.1"/>
</dbReference>
<dbReference type="Pfam" id="PF02449">
    <property type="entry name" value="Glyco_hydro_42"/>
    <property type="match status" value="1"/>
</dbReference>
<gene>
    <name evidence="4" type="ORF">OG814_36110</name>
</gene>
<feature type="domain" description="Glycoside hydrolase family 42 N-terminal" evidence="3">
    <location>
        <begin position="61"/>
        <end position="158"/>
    </location>
</feature>
<organism evidence="4 5">
    <name type="scientific">Streptomyces zaomyceticus</name>
    <dbReference type="NCBI Taxonomy" id="68286"/>
    <lineage>
        <taxon>Bacteria</taxon>
        <taxon>Bacillati</taxon>
        <taxon>Actinomycetota</taxon>
        <taxon>Actinomycetes</taxon>
        <taxon>Kitasatosporales</taxon>
        <taxon>Streptomycetaceae</taxon>
        <taxon>Streptomyces</taxon>
    </lineage>
</organism>
<evidence type="ECO:0000313" key="5">
    <source>
        <dbReference type="Proteomes" id="UP001622594"/>
    </source>
</evidence>
<evidence type="ECO:0000313" key="4">
    <source>
        <dbReference type="EMBL" id="WTR74335.1"/>
    </source>
</evidence>
<keyword evidence="1 4" id="KW-0378">Hydrolase</keyword>
<reference evidence="4 5" key="1">
    <citation type="submission" date="2022-10" db="EMBL/GenBank/DDBJ databases">
        <title>The complete genomes of actinobacterial strains from the NBC collection.</title>
        <authorList>
            <person name="Joergensen T.S."/>
            <person name="Alvarez Arevalo M."/>
            <person name="Sterndorff E.B."/>
            <person name="Faurdal D."/>
            <person name="Vuksanovic O."/>
            <person name="Mourched A.-S."/>
            <person name="Charusanti P."/>
            <person name="Shaw S."/>
            <person name="Blin K."/>
            <person name="Weber T."/>
        </authorList>
    </citation>
    <scope>NUCLEOTIDE SEQUENCE [LARGE SCALE GENOMIC DNA]</scope>
    <source>
        <strain evidence="4 5">NBC_00123</strain>
    </source>
</reference>
<keyword evidence="2 4" id="KW-0326">Glycosidase</keyword>
<keyword evidence="5" id="KW-1185">Reference proteome</keyword>
<protein>
    <submittedName>
        <fullName evidence="4">Beta-galactosidase</fullName>
        <ecNumber evidence="4">3.2.1.23</ecNumber>
    </submittedName>
</protein>
<proteinExistence type="predicted"/>
<dbReference type="EMBL" id="CP108188">
    <property type="protein sequence ID" value="WTR74335.1"/>
    <property type="molecule type" value="Genomic_DNA"/>
</dbReference>